<dbReference type="Proteomes" id="UP001165492">
    <property type="component" value="Unassembled WGS sequence"/>
</dbReference>
<dbReference type="InterPro" id="IPR013525">
    <property type="entry name" value="ABC2_TM"/>
</dbReference>
<evidence type="ECO:0000256" key="2">
    <source>
        <dbReference type="ARBA" id="ARBA00007783"/>
    </source>
</evidence>
<feature type="transmembrane region" description="Helical" evidence="8">
    <location>
        <begin position="316"/>
        <end position="334"/>
    </location>
</feature>
<reference evidence="10" key="1">
    <citation type="submission" date="2021-11" db="EMBL/GenBank/DDBJ databases">
        <title>Description of a new species Pelosinus isolated from the bottom sediments of Lake Baikal.</title>
        <authorList>
            <person name="Zakharyuk A."/>
        </authorList>
    </citation>
    <scope>NUCLEOTIDE SEQUENCE</scope>
    <source>
        <strain evidence="10">Bkl1</strain>
    </source>
</reference>
<protein>
    <submittedName>
        <fullName evidence="10">ABC transporter permease</fullName>
    </submittedName>
</protein>
<organism evidence="10 11">
    <name type="scientific">Pelosinus baikalensis</name>
    <dbReference type="NCBI Taxonomy" id="2892015"/>
    <lineage>
        <taxon>Bacteria</taxon>
        <taxon>Bacillati</taxon>
        <taxon>Bacillota</taxon>
        <taxon>Negativicutes</taxon>
        <taxon>Selenomonadales</taxon>
        <taxon>Sporomusaceae</taxon>
        <taxon>Pelosinus</taxon>
    </lineage>
</organism>
<dbReference type="PROSITE" id="PS51012">
    <property type="entry name" value="ABC_TM2"/>
    <property type="match status" value="1"/>
</dbReference>
<proteinExistence type="inferred from homology"/>
<accession>A0ABS8HL21</accession>
<evidence type="ECO:0000259" key="9">
    <source>
        <dbReference type="PROSITE" id="PS51012"/>
    </source>
</evidence>
<dbReference type="EMBL" id="JAJHJB010000001">
    <property type="protein sequence ID" value="MCC5463865.1"/>
    <property type="molecule type" value="Genomic_DNA"/>
</dbReference>
<sequence length="374" mass="42084">MKRLRALLIKEFIQMRRDKLTLAMMLVFPMVQLLLFGYAINTDVKHLPTIVFDQSLQQDSRDLLNSLTSSEYFDIKYVANSFQEINDAVDSGKTKVGIIIPPDFSENLKHGRTATVQVIVDATDSLSASSAISAAQLIGQLKSQKILLQKMQGYTGHTTQNPYEIRIRPWYNSDFVSAFYMVPGIMGVILTMTMVMITSMAIVRERERGTLEQLIVTPMKNWELMMGKIIPYSIVGYVQVTVSILVGILVFDLPIRGSLGLLYGLTSFFIIASLAQGILISTVAKTQMQAMQMSFFVFLPSILLSGFMFPREAMPLFFNLLGNILPLTFYLQIMRSIILKGVGFSIVWPQVLSLIIYIMIALVISIKKFQKKVA</sequence>
<keyword evidence="11" id="KW-1185">Reference proteome</keyword>
<comment type="similarity">
    <text evidence="2">Belongs to the ABC-2 integral membrane protein family.</text>
</comment>
<evidence type="ECO:0000256" key="6">
    <source>
        <dbReference type="ARBA" id="ARBA00022989"/>
    </source>
</evidence>
<dbReference type="InterPro" id="IPR051449">
    <property type="entry name" value="ABC-2_transporter_component"/>
</dbReference>
<feature type="transmembrane region" description="Helical" evidence="8">
    <location>
        <begin position="229"/>
        <end position="249"/>
    </location>
</feature>
<evidence type="ECO:0000256" key="3">
    <source>
        <dbReference type="ARBA" id="ARBA00022448"/>
    </source>
</evidence>
<evidence type="ECO:0000313" key="10">
    <source>
        <dbReference type="EMBL" id="MCC5463865.1"/>
    </source>
</evidence>
<feature type="transmembrane region" description="Helical" evidence="8">
    <location>
        <begin position="20"/>
        <end position="40"/>
    </location>
</feature>
<dbReference type="PANTHER" id="PTHR30294">
    <property type="entry name" value="MEMBRANE COMPONENT OF ABC TRANSPORTER YHHJ-RELATED"/>
    <property type="match status" value="1"/>
</dbReference>
<keyword evidence="4" id="KW-1003">Cell membrane</keyword>
<keyword evidence="6 8" id="KW-1133">Transmembrane helix</keyword>
<evidence type="ECO:0000256" key="5">
    <source>
        <dbReference type="ARBA" id="ARBA00022692"/>
    </source>
</evidence>
<gene>
    <name evidence="10" type="ORF">LMF89_00635</name>
</gene>
<keyword evidence="3" id="KW-0813">Transport</keyword>
<dbReference type="Gene3D" id="3.40.1710.10">
    <property type="entry name" value="abc type-2 transporter like domain"/>
    <property type="match status" value="1"/>
</dbReference>
<dbReference type="Pfam" id="PF12698">
    <property type="entry name" value="ABC2_membrane_3"/>
    <property type="match status" value="1"/>
</dbReference>
<evidence type="ECO:0000313" key="11">
    <source>
        <dbReference type="Proteomes" id="UP001165492"/>
    </source>
</evidence>
<comment type="caution">
    <text evidence="10">The sequence shown here is derived from an EMBL/GenBank/DDBJ whole genome shotgun (WGS) entry which is preliminary data.</text>
</comment>
<evidence type="ECO:0000256" key="4">
    <source>
        <dbReference type="ARBA" id="ARBA00022475"/>
    </source>
</evidence>
<feature type="transmembrane region" description="Helical" evidence="8">
    <location>
        <begin position="346"/>
        <end position="366"/>
    </location>
</feature>
<dbReference type="RefSeq" id="WP_229533406.1">
    <property type="nucleotide sequence ID" value="NZ_JAJHJB010000001.1"/>
</dbReference>
<evidence type="ECO:0000256" key="1">
    <source>
        <dbReference type="ARBA" id="ARBA00004651"/>
    </source>
</evidence>
<feature type="domain" description="ABC transmembrane type-2" evidence="9">
    <location>
        <begin position="135"/>
        <end position="372"/>
    </location>
</feature>
<feature type="transmembrane region" description="Helical" evidence="8">
    <location>
        <begin position="293"/>
        <end position="310"/>
    </location>
</feature>
<dbReference type="InterPro" id="IPR047817">
    <property type="entry name" value="ABC2_TM_bact-type"/>
</dbReference>
<keyword evidence="5 8" id="KW-0812">Transmembrane</keyword>
<dbReference type="PANTHER" id="PTHR30294:SF29">
    <property type="entry name" value="MULTIDRUG ABC TRANSPORTER PERMEASE YBHS-RELATED"/>
    <property type="match status" value="1"/>
</dbReference>
<evidence type="ECO:0000256" key="7">
    <source>
        <dbReference type="ARBA" id="ARBA00023136"/>
    </source>
</evidence>
<feature type="transmembrane region" description="Helical" evidence="8">
    <location>
        <begin position="178"/>
        <end position="203"/>
    </location>
</feature>
<keyword evidence="7 8" id="KW-0472">Membrane</keyword>
<evidence type="ECO:0000256" key="8">
    <source>
        <dbReference type="SAM" id="Phobius"/>
    </source>
</evidence>
<feature type="transmembrane region" description="Helical" evidence="8">
    <location>
        <begin position="261"/>
        <end position="281"/>
    </location>
</feature>
<name>A0ABS8HL21_9FIRM</name>
<comment type="subcellular location">
    <subcellularLocation>
        <location evidence="1">Cell membrane</location>
        <topology evidence="1">Multi-pass membrane protein</topology>
    </subcellularLocation>
</comment>